<reference evidence="12 13" key="1">
    <citation type="journal article" date="2018" name="Int. J. Syst. Evol. Microbiol.">
        <title>Methylomusa anaerophila gen. nov., sp. nov., an anaerobic methanol-utilizing bacterium isolated from a microbial fuel cell.</title>
        <authorList>
            <person name="Amano N."/>
            <person name="Yamamuro A."/>
            <person name="Miyahara M."/>
            <person name="Kouzuma A."/>
            <person name="Abe T."/>
            <person name="Watanabe K."/>
        </authorList>
    </citation>
    <scope>NUCLEOTIDE SEQUENCE [LARGE SCALE GENOMIC DNA]</scope>
    <source>
        <strain evidence="12 13">MMFC1</strain>
    </source>
</reference>
<dbReference type="OrthoDB" id="9801810at2"/>
<dbReference type="NCBIfam" id="TIGR02091">
    <property type="entry name" value="glgC"/>
    <property type="match status" value="1"/>
</dbReference>
<dbReference type="InterPro" id="IPR011831">
    <property type="entry name" value="ADP-Glc_PPase"/>
</dbReference>
<comment type="catalytic activity">
    <reaction evidence="9">
        <text>alpha-D-glucose 1-phosphate + ATP + H(+) = ADP-alpha-D-glucose + diphosphate</text>
        <dbReference type="Rhea" id="RHEA:12120"/>
        <dbReference type="ChEBI" id="CHEBI:15378"/>
        <dbReference type="ChEBI" id="CHEBI:30616"/>
        <dbReference type="ChEBI" id="CHEBI:33019"/>
        <dbReference type="ChEBI" id="CHEBI:57498"/>
        <dbReference type="ChEBI" id="CHEBI:58601"/>
        <dbReference type="EC" id="2.7.7.27"/>
    </reaction>
</comment>
<dbReference type="Proteomes" id="UP000276437">
    <property type="component" value="Chromosome"/>
</dbReference>
<keyword evidence="2 9" id="KW-0321">Glycogen metabolism</keyword>
<evidence type="ECO:0000259" key="11">
    <source>
        <dbReference type="Pfam" id="PF24894"/>
    </source>
</evidence>
<dbReference type="Pfam" id="PF24894">
    <property type="entry name" value="Hexapep_GlmU"/>
    <property type="match status" value="1"/>
</dbReference>
<evidence type="ECO:0000256" key="8">
    <source>
        <dbReference type="ARBA" id="ARBA00023277"/>
    </source>
</evidence>
<feature type="site" description="Could play a key role in the communication between the regulatory and the substrate sites" evidence="9">
    <location>
        <position position="60"/>
    </location>
</feature>
<dbReference type="GO" id="GO:0005978">
    <property type="term" value="P:glycogen biosynthetic process"/>
    <property type="evidence" value="ECO:0007669"/>
    <property type="project" value="UniProtKB-UniRule"/>
</dbReference>
<accession>A0A348AH36</accession>
<keyword evidence="5 9" id="KW-0547">Nucleotide-binding</keyword>
<evidence type="ECO:0000313" key="13">
    <source>
        <dbReference type="Proteomes" id="UP000276437"/>
    </source>
</evidence>
<dbReference type="RefSeq" id="WP_126307053.1">
    <property type="nucleotide sequence ID" value="NZ_AP018449.1"/>
</dbReference>
<feature type="domain" description="Glucose-1-phosphate adenylyltransferase/Bifunctional protein GlmU-like C-terminal hexapeptide" evidence="11">
    <location>
        <begin position="291"/>
        <end position="380"/>
    </location>
</feature>
<dbReference type="InterPro" id="IPR005836">
    <property type="entry name" value="ADP_Glu_pyroP_CS"/>
</dbReference>
<dbReference type="PROSITE" id="PS00808">
    <property type="entry name" value="ADP_GLC_PYROPHOSPH_1"/>
    <property type="match status" value="1"/>
</dbReference>
<evidence type="ECO:0000256" key="4">
    <source>
        <dbReference type="ARBA" id="ARBA00022695"/>
    </source>
</evidence>
<dbReference type="InterPro" id="IPR011004">
    <property type="entry name" value="Trimer_LpxA-like_sf"/>
</dbReference>
<keyword evidence="8 9" id="KW-0119">Carbohydrate metabolism</keyword>
<dbReference type="PANTHER" id="PTHR43523">
    <property type="entry name" value="GLUCOSE-1-PHOSPHATE ADENYLYLTRANSFERASE-RELATED"/>
    <property type="match status" value="1"/>
</dbReference>
<dbReference type="Gene3D" id="3.90.550.10">
    <property type="entry name" value="Spore Coat Polysaccharide Biosynthesis Protein SpsA, Chain A"/>
    <property type="match status" value="1"/>
</dbReference>
<evidence type="ECO:0000256" key="6">
    <source>
        <dbReference type="ARBA" id="ARBA00022840"/>
    </source>
</evidence>
<dbReference type="Gene3D" id="2.160.10.10">
    <property type="entry name" value="Hexapeptide repeat proteins"/>
    <property type="match status" value="1"/>
</dbReference>
<name>A0A348AH36_9FIRM</name>
<dbReference type="PROSITE" id="PS00809">
    <property type="entry name" value="ADP_GLC_PYROPHOSPH_2"/>
    <property type="match status" value="1"/>
</dbReference>
<comment type="subunit">
    <text evidence="9">Homotetramer.</text>
</comment>
<keyword evidence="3 9" id="KW-0808">Transferase</keyword>
<dbReference type="InterPro" id="IPR023049">
    <property type="entry name" value="GlgC_bac"/>
</dbReference>
<evidence type="ECO:0000256" key="3">
    <source>
        <dbReference type="ARBA" id="ARBA00022679"/>
    </source>
</evidence>
<dbReference type="KEGG" id="mana:MAMMFC1_01032"/>
<dbReference type="InterPro" id="IPR029044">
    <property type="entry name" value="Nucleotide-diphossugar_trans"/>
</dbReference>
<proteinExistence type="inferred from homology"/>
<evidence type="ECO:0000259" key="10">
    <source>
        <dbReference type="Pfam" id="PF00483"/>
    </source>
</evidence>
<dbReference type="SUPFAM" id="SSF51161">
    <property type="entry name" value="Trimeric LpxA-like enzymes"/>
    <property type="match status" value="1"/>
</dbReference>
<comment type="function">
    <text evidence="9">Involved in the biosynthesis of ADP-glucose, a building block required for the elongation reactions to produce glycogen. Catalyzes the reaction between ATP and alpha-D-glucose 1-phosphate (G1P) to produce pyrophosphate and ADP-Glc.</text>
</comment>
<dbReference type="CDD" id="cd02508">
    <property type="entry name" value="ADP_Glucose_PP"/>
    <property type="match status" value="1"/>
</dbReference>
<feature type="site" description="Could play a key role in the communication between the regulatory and the substrate sites" evidence="9">
    <location>
        <position position="99"/>
    </location>
</feature>
<gene>
    <name evidence="12" type="primary">glgC_2</name>
    <name evidence="9" type="synonym">glgC</name>
    <name evidence="12" type="ORF">MAMMFC1_01032</name>
</gene>
<dbReference type="AlphaFoldDB" id="A0A348AH36"/>
<comment type="pathway">
    <text evidence="9">Glycan biosynthesis; glycogen biosynthesis.</text>
</comment>
<dbReference type="Pfam" id="PF00483">
    <property type="entry name" value="NTP_transferase"/>
    <property type="match status" value="1"/>
</dbReference>
<dbReference type="InterPro" id="IPR056818">
    <property type="entry name" value="GlmU/GlgC-like_hexapep"/>
</dbReference>
<evidence type="ECO:0000256" key="2">
    <source>
        <dbReference type="ARBA" id="ARBA00022600"/>
    </source>
</evidence>
<keyword evidence="4 9" id="KW-0548">Nucleotidyltransferase</keyword>
<comment type="similarity">
    <text evidence="1 9">Belongs to the bacterial/plant glucose-1-phosphate adenylyltransferase family.</text>
</comment>
<dbReference type="CDD" id="cd04651">
    <property type="entry name" value="LbH_G1P_AT_C"/>
    <property type="match status" value="1"/>
</dbReference>
<evidence type="ECO:0000256" key="7">
    <source>
        <dbReference type="ARBA" id="ARBA00023056"/>
    </source>
</evidence>
<dbReference type="HAMAP" id="MF_00624">
    <property type="entry name" value="GlgC"/>
    <property type="match status" value="1"/>
</dbReference>
<dbReference type="GO" id="GO:0008878">
    <property type="term" value="F:glucose-1-phosphate adenylyltransferase activity"/>
    <property type="evidence" value="ECO:0007669"/>
    <property type="project" value="UniProtKB-UniRule"/>
</dbReference>
<dbReference type="GO" id="GO:0005524">
    <property type="term" value="F:ATP binding"/>
    <property type="evidence" value="ECO:0007669"/>
    <property type="project" value="UniProtKB-KW"/>
</dbReference>
<dbReference type="EC" id="2.7.7.27" evidence="9"/>
<evidence type="ECO:0000256" key="5">
    <source>
        <dbReference type="ARBA" id="ARBA00022741"/>
    </source>
</evidence>
<evidence type="ECO:0000313" key="12">
    <source>
        <dbReference type="EMBL" id="BBB90384.1"/>
    </source>
</evidence>
<evidence type="ECO:0000256" key="1">
    <source>
        <dbReference type="ARBA" id="ARBA00010443"/>
    </source>
</evidence>
<protein>
    <recommendedName>
        <fullName evidence="9">Glucose-1-phosphate adenylyltransferase</fullName>
        <ecNumber evidence="9">2.7.7.27</ecNumber>
    </recommendedName>
    <alternativeName>
        <fullName evidence="9">ADP-glucose pyrophosphorylase</fullName>
        <shortName evidence="9">ADPGlc PPase</shortName>
    </alternativeName>
    <alternativeName>
        <fullName evidence="9">ADP-glucose synthase</fullName>
    </alternativeName>
</protein>
<dbReference type="NCBIfam" id="NF003670">
    <property type="entry name" value="PRK05293.1"/>
    <property type="match status" value="1"/>
</dbReference>
<feature type="binding site" evidence="9">
    <location>
        <position position="165"/>
    </location>
    <ligand>
        <name>alpha-D-glucose 1-phosphate</name>
        <dbReference type="ChEBI" id="CHEBI:58601"/>
    </ligand>
</feature>
<feature type="domain" description="Nucleotidyl transferase" evidence="10">
    <location>
        <begin position="8"/>
        <end position="260"/>
    </location>
</feature>
<feature type="binding site" evidence="9">
    <location>
        <position position="100"/>
    </location>
    <ligand>
        <name>alpha-D-glucose 1-phosphate</name>
        <dbReference type="ChEBI" id="CHEBI:58601"/>
    </ligand>
</feature>
<feature type="binding site" evidence="9">
    <location>
        <begin position="180"/>
        <end position="181"/>
    </location>
    <ligand>
        <name>alpha-D-glucose 1-phosphate</name>
        <dbReference type="ChEBI" id="CHEBI:58601"/>
    </ligand>
</feature>
<dbReference type="PROSITE" id="PS00810">
    <property type="entry name" value="ADP_GLC_PYROPHOSPH_3"/>
    <property type="match status" value="1"/>
</dbReference>
<feature type="binding site" evidence="9">
    <location>
        <position position="191"/>
    </location>
    <ligand>
        <name>alpha-D-glucose 1-phosphate</name>
        <dbReference type="ChEBI" id="CHEBI:58601"/>
    </ligand>
</feature>
<dbReference type="UniPathway" id="UPA00164"/>
<dbReference type="PANTHER" id="PTHR43523:SF2">
    <property type="entry name" value="GLUCOSE-1-PHOSPHATE ADENYLYLTRANSFERASE"/>
    <property type="match status" value="1"/>
</dbReference>
<dbReference type="InterPro" id="IPR005835">
    <property type="entry name" value="NTP_transferase_dom"/>
</dbReference>
<dbReference type="EMBL" id="AP018449">
    <property type="protein sequence ID" value="BBB90384.1"/>
    <property type="molecule type" value="Genomic_DNA"/>
</dbReference>
<keyword evidence="6 9" id="KW-0067">ATP-binding</keyword>
<organism evidence="12 13">
    <name type="scientific">Methylomusa anaerophila</name>
    <dbReference type="NCBI Taxonomy" id="1930071"/>
    <lineage>
        <taxon>Bacteria</taxon>
        <taxon>Bacillati</taxon>
        <taxon>Bacillota</taxon>
        <taxon>Negativicutes</taxon>
        <taxon>Selenomonadales</taxon>
        <taxon>Sporomusaceae</taxon>
        <taxon>Methylomusa</taxon>
    </lineage>
</organism>
<dbReference type="SUPFAM" id="SSF53448">
    <property type="entry name" value="Nucleotide-diphospho-sugar transferases"/>
    <property type="match status" value="1"/>
</dbReference>
<sequence length="410" mass="45415">MRTKECVALILAGGQGSRLGLLTKKLAKPAVPFGGKYRIIDFSLSNCYNSGIDTVGVLTQYQPLALHSYIGIGSAWDLDRKNGGVFVLPPYVQEKGGEWYKGTADAIYQNLNFIDLFEPEYVMILSGDHIYKMDYSLLLDYHKEKNADVTIAVIEVPWNEAGRFGIMNTAADDQIAEFEEKPKNPKNNLASMGVYVFKWQTLKMYLVHDAADPSSSKDFGKNIIPRMLAGGERLYAYRFQGYWKDVGTVESFWEANMDLLGDQPAFDLHDPNWRIYSVNPALPPQYLAEGAQVQCSLISEGCRIFGQVENSVVFPGVYIGPGAKIKDSIIMPYAAVGRDTIVRKAIIGRKTVLENKVQIGLGDDGEGQASEAWFSGITLISDNMVITSDTKIKRNAVLSRDHSTPPFGGH</sequence>
<evidence type="ECO:0000256" key="9">
    <source>
        <dbReference type="HAMAP-Rule" id="MF_00624"/>
    </source>
</evidence>
<keyword evidence="13" id="KW-1185">Reference proteome</keyword>
<keyword evidence="7 9" id="KW-0320">Glycogen biosynthesis</keyword>